<dbReference type="OrthoDB" id="566238at2759"/>
<dbReference type="SMART" id="SM00450">
    <property type="entry name" value="RHOD"/>
    <property type="match status" value="1"/>
</dbReference>
<dbReference type="PANTHER" id="PTHR44086">
    <property type="entry name" value="THIOSULFATE SULFURTRANSFERASE RDL2, MITOCHONDRIAL-RELATED"/>
    <property type="match status" value="1"/>
</dbReference>
<sequence>MFRIVSKSSLPILSSRCISKNLIKSSLSTNLYQQSLSLSLSYKFINQFQSRFNSTKVNNNEINSTESTTESTESIQRSKEPIITQYNYEDIKKLISNPSPSQTLIDVREPNEYLEGHIKGAINIPYKSTPGALDLSDEEFEDIFKFTKPSKNNELIFYCLAGVRSTASLELASMFGYTKLGNYLGSYEDWVLNEEKNGEIQPKN</sequence>
<reference evidence="2" key="2">
    <citation type="submission" date="2021-01" db="EMBL/GenBank/DDBJ databases">
        <authorList>
            <person name="Schikora-Tamarit M.A."/>
        </authorList>
    </citation>
    <scope>NUCLEOTIDE SEQUENCE</scope>
    <source>
        <strain evidence="2">CBS6341</strain>
    </source>
</reference>
<dbReference type="PANTHER" id="PTHR44086:SF10">
    <property type="entry name" value="THIOSULFATE SULFURTRANSFERASE_RHODANESE-LIKE DOMAIN-CONTAINING PROTEIN 3"/>
    <property type="match status" value="1"/>
</dbReference>
<gene>
    <name evidence="2" type="ORF">WICMUC_005233</name>
</gene>
<dbReference type="PROSITE" id="PS50206">
    <property type="entry name" value="RHODANESE_3"/>
    <property type="match status" value="1"/>
</dbReference>
<evidence type="ECO:0000313" key="3">
    <source>
        <dbReference type="Proteomes" id="UP000769528"/>
    </source>
</evidence>
<dbReference type="GO" id="GO:0005739">
    <property type="term" value="C:mitochondrion"/>
    <property type="evidence" value="ECO:0007669"/>
    <property type="project" value="TreeGrafter"/>
</dbReference>
<dbReference type="InterPro" id="IPR001763">
    <property type="entry name" value="Rhodanese-like_dom"/>
</dbReference>
<dbReference type="EMBL" id="JAEUBF010001377">
    <property type="protein sequence ID" value="KAH3667833.1"/>
    <property type="molecule type" value="Genomic_DNA"/>
</dbReference>
<evidence type="ECO:0000259" key="1">
    <source>
        <dbReference type="PROSITE" id="PS50206"/>
    </source>
</evidence>
<protein>
    <recommendedName>
        <fullName evidence="1">Rhodanese domain-containing protein</fullName>
    </recommendedName>
</protein>
<dbReference type="SUPFAM" id="SSF52821">
    <property type="entry name" value="Rhodanese/Cell cycle control phosphatase"/>
    <property type="match status" value="1"/>
</dbReference>
<dbReference type="CDD" id="cd01519">
    <property type="entry name" value="RHOD_HSP67B2"/>
    <property type="match status" value="1"/>
</dbReference>
<dbReference type="Gene3D" id="3.40.250.10">
    <property type="entry name" value="Rhodanese-like domain"/>
    <property type="match status" value="1"/>
</dbReference>
<dbReference type="InterPro" id="IPR036873">
    <property type="entry name" value="Rhodanese-like_dom_sf"/>
</dbReference>
<comment type="caution">
    <text evidence="2">The sequence shown here is derived from an EMBL/GenBank/DDBJ whole genome shotgun (WGS) entry which is preliminary data.</text>
</comment>
<keyword evidence="3" id="KW-1185">Reference proteome</keyword>
<name>A0A9P8T687_9ASCO</name>
<organism evidence="2 3">
    <name type="scientific">Wickerhamomyces mucosus</name>
    <dbReference type="NCBI Taxonomy" id="1378264"/>
    <lineage>
        <taxon>Eukaryota</taxon>
        <taxon>Fungi</taxon>
        <taxon>Dikarya</taxon>
        <taxon>Ascomycota</taxon>
        <taxon>Saccharomycotina</taxon>
        <taxon>Saccharomycetes</taxon>
        <taxon>Phaffomycetales</taxon>
        <taxon>Wickerhamomycetaceae</taxon>
        <taxon>Wickerhamomyces</taxon>
    </lineage>
</organism>
<dbReference type="AlphaFoldDB" id="A0A9P8T687"/>
<dbReference type="Proteomes" id="UP000769528">
    <property type="component" value="Unassembled WGS sequence"/>
</dbReference>
<dbReference type="Pfam" id="PF00581">
    <property type="entry name" value="Rhodanese"/>
    <property type="match status" value="1"/>
</dbReference>
<proteinExistence type="predicted"/>
<feature type="domain" description="Rhodanese" evidence="1">
    <location>
        <begin position="98"/>
        <end position="196"/>
    </location>
</feature>
<dbReference type="GO" id="GO:0004792">
    <property type="term" value="F:thiosulfate-cyanide sulfurtransferase activity"/>
    <property type="evidence" value="ECO:0007669"/>
    <property type="project" value="TreeGrafter"/>
</dbReference>
<evidence type="ECO:0000313" key="2">
    <source>
        <dbReference type="EMBL" id="KAH3667833.1"/>
    </source>
</evidence>
<reference evidence="2" key="1">
    <citation type="journal article" date="2021" name="Open Biol.">
        <title>Shared evolutionary footprints suggest mitochondrial oxidative damage underlies multiple complex I losses in fungi.</title>
        <authorList>
            <person name="Schikora-Tamarit M.A."/>
            <person name="Marcet-Houben M."/>
            <person name="Nosek J."/>
            <person name="Gabaldon T."/>
        </authorList>
    </citation>
    <scope>NUCLEOTIDE SEQUENCE</scope>
    <source>
        <strain evidence="2">CBS6341</strain>
    </source>
</reference>
<accession>A0A9P8T687</accession>